<dbReference type="EMBL" id="KN834794">
    <property type="protein sequence ID" value="KIK56841.1"/>
    <property type="molecule type" value="Genomic_DNA"/>
</dbReference>
<dbReference type="PRINTS" id="PR00420">
    <property type="entry name" value="RNGMNOXGNASE"/>
</dbReference>
<keyword evidence="6" id="KW-1185">Reference proteome</keyword>
<dbReference type="InterPro" id="IPR002938">
    <property type="entry name" value="FAD-bd"/>
</dbReference>
<dbReference type="InterPro" id="IPR036188">
    <property type="entry name" value="FAD/NAD-bd_sf"/>
</dbReference>
<evidence type="ECO:0000256" key="2">
    <source>
        <dbReference type="ARBA" id="ARBA00022827"/>
    </source>
</evidence>
<organism evidence="5 6">
    <name type="scientific">Collybiopsis luxurians FD-317 M1</name>
    <dbReference type="NCBI Taxonomy" id="944289"/>
    <lineage>
        <taxon>Eukaryota</taxon>
        <taxon>Fungi</taxon>
        <taxon>Dikarya</taxon>
        <taxon>Basidiomycota</taxon>
        <taxon>Agaricomycotina</taxon>
        <taxon>Agaricomycetes</taxon>
        <taxon>Agaricomycetidae</taxon>
        <taxon>Agaricales</taxon>
        <taxon>Marasmiineae</taxon>
        <taxon>Omphalotaceae</taxon>
        <taxon>Collybiopsis</taxon>
        <taxon>Collybiopsis luxurians</taxon>
    </lineage>
</organism>
<keyword evidence="1" id="KW-0285">Flavoprotein</keyword>
<dbReference type="OrthoDB" id="417877at2759"/>
<dbReference type="AlphaFoldDB" id="A0A0D0BP38"/>
<dbReference type="GO" id="GO:0071949">
    <property type="term" value="F:FAD binding"/>
    <property type="evidence" value="ECO:0007669"/>
    <property type="project" value="InterPro"/>
</dbReference>
<protein>
    <recommendedName>
        <fullName evidence="4">FAD-binding domain-containing protein</fullName>
    </recommendedName>
</protein>
<sequence>MSSTANTKKLRLAIIGGGVGGLTLAVALRGCSNIEVNLYEQAHQITEVGAGIAIWRRTWEIIKSLGLGKEFAEKLEEEPSADSKLAFEFRLSDRQNGFTFEKFFVKGGTLLFHRQDILGILLNNIPDFCRIHLSPHLMRSTCDILVGADGVKSVTRQALPTDGLFYSGTNVIRGLIPRDTLAKVYPGHRTLKDPVIYCGKNQSIVAYPIIRGQIINVAAFISNVENEGRSFDGPVIKHIATEAVVEAFSGWEDEVVQLLKSIDQPTRWALPDFRPMSTYVTRRIALLGDAAHAMLPHLGSGMGQAIEDGYILARLFSHAEPQNWLRVLEAYNLVRHPFGNMVKNKSREQGFYYTLNASGLENVESKSQELAPEQINVLGKTNENNWSWLEDDADKYLQRAIKFLKEENLLSEIMDNNTYYPS</sequence>
<proteinExistence type="predicted"/>
<feature type="domain" description="FAD-binding" evidence="4">
    <location>
        <begin position="141"/>
        <end position="342"/>
    </location>
</feature>
<reference evidence="5 6" key="1">
    <citation type="submission" date="2014-04" db="EMBL/GenBank/DDBJ databases">
        <title>Evolutionary Origins and Diversification of the Mycorrhizal Mutualists.</title>
        <authorList>
            <consortium name="DOE Joint Genome Institute"/>
            <consortium name="Mycorrhizal Genomics Consortium"/>
            <person name="Kohler A."/>
            <person name="Kuo A."/>
            <person name="Nagy L.G."/>
            <person name="Floudas D."/>
            <person name="Copeland A."/>
            <person name="Barry K.W."/>
            <person name="Cichocki N."/>
            <person name="Veneault-Fourrey C."/>
            <person name="LaButti K."/>
            <person name="Lindquist E.A."/>
            <person name="Lipzen A."/>
            <person name="Lundell T."/>
            <person name="Morin E."/>
            <person name="Murat C."/>
            <person name="Riley R."/>
            <person name="Ohm R."/>
            <person name="Sun H."/>
            <person name="Tunlid A."/>
            <person name="Henrissat B."/>
            <person name="Grigoriev I.V."/>
            <person name="Hibbett D.S."/>
            <person name="Martin F."/>
        </authorList>
    </citation>
    <scope>NUCLEOTIDE SEQUENCE [LARGE SCALE GENOMIC DNA]</scope>
    <source>
        <strain evidence="5 6">FD-317 M1</strain>
    </source>
</reference>
<evidence type="ECO:0000259" key="4">
    <source>
        <dbReference type="Pfam" id="PF01494"/>
    </source>
</evidence>
<accession>A0A0D0BP38</accession>
<dbReference type="Proteomes" id="UP000053593">
    <property type="component" value="Unassembled WGS sequence"/>
</dbReference>
<keyword evidence="2" id="KW-0274">FAD</keyword>
<evidence type="ECO:0000313" key="6">
    <source>
        <dbReference type="Proteomes" id="UP000053593"/>
    </source>
</evidence>
<dbReference type="SUPFAM" id="SSF51905">
    <property type="entry name" value="FAD/NAD(P)-binding domain"/>
    <property type="match status" value="1"/>
</dbReference>
<dbReference type="GO" id="GO:0044550">
    <property type="term" value="P:secondary metabolite biosynthetic process"/>
    <property type="evidence" value="ECO:0007669"/>
    <property type="project" value="TreeGrafter"/>
</dbReference>
<name>A0A0D0BP38_9AGAR</name>
<dbReference type="SUPFAM" id="SSF54373">
    <property type="entry name" value="FAD-linked reductases, C-terminal domain"/>
    <property type="match status" value="1"/>
</dbReference>
<dbReference type="GO" id="GO:0016491">
    <property type="term" value="F:oxidoreductase activity"/>
    <property type="evidence" value="ECO:0007669"/>
    <property type="project" value="UniProtKB-KW"/>
</dbReference>
<dbReference type="Pfam" id="PF01494">
    <property type="entry name" value="FAD_binding_3"/>
    <property type="match status" value="1"/>
</dbReference>
<gene>
    <name evidence="5" type="ORF">GYMLUDRAFT_247390</name>
</gene>
<dbReference type="InterPro" id="IPR051104">
    <property type="entry name" value="FAD_monoxygenase"/>
</dbReference>
<keyword evidence="3" id="KW-0560">Oxidoreductase</keyword>
<dbReference type="Gene3D" id="3.50.50.60">
    <property type="entry name" value="FAD/NAD(P)-binding domain"/>
    <property type="match status" value="1"/>
</dbReference>
<dbReference type="PANTHER" id="PTHR46720">
    <property type="entry name" value="HYDROXYLASE, PUTATIVE (AFU_ORTHOLOGUE AFUA_3G01460)-RELATED"/>
    <property type="match status" value="1"/>
</dbReference>
<evidence type="ECO:0000256" key="1">
    <source>
        <dbReference type="ARBA" id="ARBA00022630"/>
    </source>
</evidence>
<evidence type="ECO:0000256" key="3">
    <source>
        <dbReference type="ARBA" id="ARBA00023002"/>
    </source>
</evidence>
<dbReference type="HOGENOM" id="CLU_009665_6_3_1"/>
<evidence type="ECO:0000313" key="5">
    <source>
        <dbReference type="EMBL" id="KIK56841.1"/>
    </source>
</evidence>
<dbReference type="PANTHER" id="PTHR46720:SF3">
    <property type="entry name" value="FAD-BINDING DOMAIN-CONTAINING PROTEIN-RELATED"/>
    <property type="match status" value="1"/>
</dbReference>